<evidence type="ECO:0000256" key="4">
    <source>
        <dbReference type="ARBA" id="ARBA00022692"/>
    </source>
</evidence>
<evidence type="ECO:0000313" key="9">
    <source>
        <dbReference type="EMBL" id="CAJ0807551.1"/>
    </source>
</evidence>
<sequence length="841" mass="94841">MIQTGKRNQAVRLSISVFFVFALCVMATCWIATQYLAALLQYQPGLGEPVVAFRSGVKIYQPFSSWVWSWRWMNETGRLQDFVIRTQIIHVAGMFVSILVGFYLWYRRSLNSETPEGLHGSARFATYKEVQKMNFVSYEMKKGSWPFYRRVSYTASGVYIGAFDTPDGRKVIRYDEPAHVLVFAPSRSGKGVGQVLPTLLSYPHSTATNDIKGENFELSSGFRHSAGSLVIRFDPTSTDGRSIDGRTPSRVACAWNICEEIRDYPYDVQDAQNVSAIIADAKDEGIGSDHWISTSWGLIAGLILHCKYAERDKSLTGAFNYLTDPTFEDSEQMLMGLLNAEHDPTGRFGWTDSSGQPTKVHPIVAAVARANLNREAKERASVLSTAETKLALYQDPVIARNTKRSDFRIADLMNHEKPVSLYLVVPPSDKARLQPLLRLFFTYLIRLLTQKMEFADGESVRSFRHRLLLLIDELPTLGKMSQLQEGLGYIAGYGITAFLFVQDTIQLEDVYGENQTITSGCQVRVAYAPNTLRTAKDISAMTGVTTVKRQTVNYSGKRMAATLDQMSVSEELVERPLMTDEEVMRLPRDELLIFNAGHHPIRGKKLRYFEMAEFKRRAAMESPTRVEIAIRENGRIRTHWFMVQCEPLDKGAIKVCINAYDTFPPVSITVKQESPDLQTDVVQEFDYVLTKGDGKEFAQELTLDDTHFVAVPRDGRAQLDPREYFEVHFALQDGAGVAESKIAGFGRRLSDYEREARKLVKEHYYKVEEDTGKVADIRLERAEQDCRYRGVVLLATSHYVAVERVADPGAVSLHRIARLSRVPKTGENVSIRYTGKQGAVA</sequence>
<feature type="transmembrane region" description="Helical" evidence="7">
    <location>
        <begin position="12"/>
        <end position="33"/>
    </location>
</feature>
<dbReference type="Pfam" id="PF18790">
    <property type="entry name" value="KfrB"/>
    <property type="match status" value="1"/>
</dbReference>
<reference evidence="9" key="1">
    <citation type="submission" date="2023-07" db="EMBL/GenBank/DDBJ databases">
        <authorList>
            <person name="Peeters C."/>
        </authorList>
    </citation>
    <scope>NUCLEOTIDE SEQUENCE</scope>
    <source>
        <strain evidence="9">R-77560</strain>
    </source>
</reference>
<comment type="similarity">
    <text evidence="2">Belongs to the VirD4/TraG family.</text>
</comment>
<comment type="subcellular location">
    <subcellularLocation>
        <location evidence="1">Cell membrane</location>
        <topology evidence="1">Multi-pass membrane protein</topology>
    </subcellularLocation>
</comment>
<organism evidence="9 10">
    <name type="scientific">Ralstonia thomasii</name>
    <dbReference type="NCBI Taxonomy" id="3058596"/>
    <lineage>
        <taxon>Bacteria</taxon>
        <taxon>Pseudomonadati</taxon>
        <taxon>Pseudomonadota</taxon>
        <taxon>Betaproteobacteria</taxon>
        <taxon>Burkholderiales</taxon>
        <taxon>Burkholderiaceae</taxon>
        <taxon>Ralstonia</taxon>
    </lineage>
</organism>
<protein>
    <recommendedName>
        <fullName evidence="8">KfrB domain-containing protein</fullName>
    </recommendedName>
</protein>
<dbReference type="PANTHER" id="PTHR37937:SF1">
    <property type="entry name" value="CONJUGATIVE TRANSFER: DNA TRANSPORT"/>
    <property type="match status" value="1"/>
</dbReference>
<comment type="caution">
    <text evidence="9">The sequence shown here is derived from an EMBL/GenBank/DDBJ whole genome shotgun (WGS) entry which is preliminary data.</text>
</comment>
<dbReference type="RefSeq" id="WP_316685534.1">
    <property type="nucleotide sequence ID" value="NZ_CATZAZ010000017.1"/>
</dbReference>
<name>A0AAD2BUD7_9RALS</name>
<dbReference type="EMBL" id="CATZAZ010000017">
    <property type="protein sequence ID" value="CAJ0807551.1"/>
    <property type="molecule type" value="Genomic_DNA"/>
</dbReference>
<dbReference type="GO" id="GO:0005886">
    <property type="term" value="C:plasma membrane"/>
    <property type="evidence" value="ECO:0007669"/>
    <property type="project" value="UniProtKB-SubCell"/>
</dbReference>
<dbReference type="PANTHER" id="PTHR37937">
    <property type="entry name" value="CONJUGATIVE TRANSFER: DNA TRANSPORT"/>
    <property type="match status" value="1"/>
</dbReference>
<evidence type="ECO:0000256" key="5">
    <source>
        <dbReference type="ARBA" id="ARBA00022989"/>
    </source>
</evidence>
<gene>
    <name evidence="9" type="ORF">R77560_04591</name>
</gene>
<evidence type="ECO:0000313" key="10">
    <source>
        <dbReference type="Proteomes" id="UP001189756"/>
    </source>
</evidence>
<dbReference type="InterPro" id="IPR040782">
    <property type="entry name" value="KfrB"/>
</dbReference>
<dbReference type="Gene3D" id="3.40.50.300">
    <property type="entry name" value="P-loop containing nucleotide triphosphate hydrolases"/>
    <property type="match status" value="1"/>
</dbReference>
<accession>A0AAD2BUD7</accession>
<keyword evidence="6 7" id="KW-0472">Membrane</keyword>
<dbReference type="InterPro" id="IPR051539">
    <property type="entry name" value="T4SS-coupling_protein"/>
</dbReference>
<keyword evidence="5 7" id="KW-1133">Transmembrane helix</keyword>
<feature type="transmembrane region" description="Helical" evidence="7">
    <location>
        <begin position="88"/>
        <end position="106"/>
    </location>
</feature>
<dbReference type="CDD" id="cd01127">
    <property type="entry name" value="TrwB_TraG_TraD_VirD4"/>
    <property type="match status" value="1"/>
</dbReference>
<evidence type="ECO:0000256" key="6">
    <source>
        <dbReference type="ARBA" id="ARBA00023136"/>
    </source>
</evidence>
<dbReference type="InterPro" id="IPR003688">
    <property type="entry name" value="TraG/VirD4"/>
</dbReference>
<dbReference type="InterPro" id="IPR027417">
    <property type="entry name" value="P-loop_NTPase"/>
</dbReference>
<keyword evidence="4 7" id="KW-0812">Transmembrane</keyword>
<feature type="domain" description="KfrB" evidence="8">
    <location>
        <begin position="787"/>
        <end position="840"/>
    </location>
</feature>
<evidence type="ECO:0000259" key="8">
    <source>
        <dbReference type="Pfam" id="PF18790"/>
    </source>
</evidence>
<dbReference type="Pfam" id="PF02534">
    <property type="entry name" value="T4SS-DNA_transf"/>
    <property type="match status" value="1"/>
</dbReference>
<proteinExistence type="inferred from homology"/>
<evidence type="ECO:0000256" key="7">
    <source>
        <dbReference type="SAM" id="Phobius"/>
    </source>
</evidence>
<evidence type="ECO:0000256" key="2">
    <source>
        <dbReference type="ARBA" id="ARBA00008806"/>
    </source>
</evidence>
<evidence type="ECO:0000256" key="3">
    <source>
        <dbReference type="ARBA" id="ARBA00022475"/>
    </source>
</evidence>
<dbReference type="Proteomes" id="UP001189756">
    <property type="component" value="Unassembled WGS sequence"/>
</dbReference>
<evidence type="ECO:0000256" key="1">
    <source>
        <dbReference type="ARBA" id="ARBA00004651"/>
    </source>
</evidence>
<dbReference type="AlphaFoldDB" id="A0AAD2BUD7"/>
<keyword evidence="3" id="KW-1003">Cell membrane</keyword>
<dbReference type="SUPFAM" id="SSF52540">
    <property type="entry name" value="P-loop containing nucleoside triphosphate hydrolases"/>
    <property type="match status" value="1"/>
</dbReference>